<organism evidence="2 3">
    <name type="scientific">Sulfurimonas lithotrophica</name>
    <dbReference type="NCBI Taxonomy" id="2590022"/>
    <lineage>
        <taxon>Bacteria</taxon>
        <taxon>Pseudomonadati</taxon>
        <taxon>Campylobacterota</taxon>
        <taxon>Epsilonproteobacteria</taxon>
        <taxon>Campylobacterales</taxon>
        <taxon>Sulfurimonadaceae</taxon>
        <taxon>Sulfurimonas</taxon>
    </lineage>
</organism>
<dbReference type="SUPFAM" id="SSF46626">
    <property type="entry name" value="Cytochrome c"/>
    <property type="match status" value="1"/>
</dbReference>
<feature type="chain" id="PRO_5024823672" evidence="1">
    <location>
        <begin position="20"/>
        <end position="113"/>
    </location>
</feature>
<evidence type="ECO:0000313" key="3">
    <source>
        <dbReference type="Proteomes" id="UP000326944"/>
    </source>
</evidence>
<reference evidence="2 3" key="1">
    <citation type="submission" date="2019-09" db="EMBL/GenBank/DDBJ databases">
        <title>Sulfurimonas gotlandica sp. nov., a chemoautotrophic and psychrotolerant epsilonproteobacterium isolated from a pelagic redoxcline, and an emended description of the genus Sulfurimonas.</title>
        <authorList>
            <person name="Wang S."/>
            <person name="Jiang L."/>
            <person name="Shao S."/>
        </authorList>
    </citation>
    <scope>NUCLEOTIDE SEQUENCE [LARGE SCALE GENOMIC DNA]</scope>
    <source>
        <strain evidence="2 3">GYSZ_1</strain>
    </source>
</reference>
<gene>
    <name evidence="2" type="ORF">FJR48_09250</name>
</gene>
<dbReference type="InterPro" id="IPR036909">
    <property type="entry name" value="Cyt_c-like_dom_sf"/>
</dbReference>
<dbReference type="AlphaFoldDB" id="A0A5P8P2G0"/>
<evidence type="ECO:0000256" key="1">
    <source>
        <dbReference type="SAM" id="SignalP"/>
    </source>
</evidence>
<sequence length="113" mass="12686">MKNILLALAILLASQNLYAYNSKGMKVYKKLCVSCHGSPFRGAKMHTVLEWEMIYDESDTAIKDLHKSDKEAMEILNDSYFTKKKQSYLKKFLIGSAKDAGSVPGCDGNYCGY</sequence>
<feature type="signal peptide" evidence="1">
    <location>
        <begin position="1"/>
        <end position="19"/>
    </location>
</feature>
<proteinExistence type="predicted"/>
<accession>A0A5P8P2G0</accession>
<keyword evidence="1" id="KW-0732">Signal</keyword>
<dbReference type="GO" id="GO:0009055">
    <property type="term" value="F:electron transfer activity"/>
    <property type="evidence" value="ECO:0007669"/>
    <property type="project" value="InterPro"/>
</dbReference>
<dbReference type="GO" id="GO:0020037">
    <property type="term" value="F:heme binding"/>
    <property type="evidence" value="ECO:0007669"/>
    <property type="project" value="InterPro"/>
</dbReference>
<keyword evidence="3" id="KW-1185">Reference proteome</keyword>
<protein>
    <submittedName>
        <fullName evidence="2">Cytochrome c</fullName>
    </submittedName>
</protein>
<dbReference type="OrthoDB" id="5373006at2"/>
<dbReference type="RefSeq" id="WP_152307850.1">
    <property type="nucleotide sequence ID" value="NZ_CP043617.1"/>
</dbReference>
<evidence type="ECO:0000313" key="2">
    <source>
        <dbReference type="EMBL" id="QFR49902.1"/>
    </source>
</evidence>
<dbReference type="Proteomes" id="UP000326944">
    <property type="component" value="Chromosome"/>
</dbReference>
<dbReference type="EMBL" id="CP043617">
    <property type="protein sequence ID" value="QFR49902.1"/>
    <property type="molecule type" value="Genomic_DNA"/>
</dbReference>
<name>A0A5P8P2G0_9BACT</name>
<dbReference type="KEGG" id="sulg:FJR48_09250"/>